<comment type="caution">
    <text evidence="1">The sequence shown here is derived from an EMBL/GenBank/DDBJ whole genome shotgun (WGS) entry which is preliminary data.</text>
</comment>
<keyword evidence="2" id="KW-1185">Reference proteome</keyword>
<name>U5DP14_9CHRO</name>
<evidence type="ECO:0008006" key="3">
    <source>
        <dbReference type="Google" id="ProtNLM"/>
    </source>
</evidence>
<dbReference type="PANTHER" id="PTHR30121:SF6">
    <property type="entry name" value="SLR6007 PROTEIN"/>
    <property type="match status" value="1"/>
</dbReference>
<protein>
    <recommendedName>
        <fullName evidence="3">ATPase</fullName>
    </recommendedName>
</protein>
<dbReference type="InterPro" id="IPR051162">
    <property type="entry name" value="T4SS_component"/>
</dbReference>
<dbReference type="eggNOG" id="COG0433">
    <property type="taxonomic scope" value="Bacteria"/>
</dbReference>
<dbReference type="RefSeq" id="WP_022607010.1">
    <property type="nucleotide sequence ID" value="NZ_ASSJ01000049.1"/>
</dbReference>
<sequence>MEDRAIGCVLGTKEATPLEFWVAVADEQVVRLDDVLRVETRKPDGSGSVQFYGVVDRVRTLHEGTEFDTDTFLVRDGNFPVSLSYAAHVQVTRLEPEEYLPPLPGDAVYRAAEDSLKRALHFDTMDSRIPAGLMRNGSPAYLNYSFINGEKGAHVNISGISGVATKTSYALFLLHAIFHSTTDSGSANTKKAVIFNVKGEDLFFLDKSNLKRPEYEAKLGNNPGDRLDTLGLPAMPFTDVKFCAPAKKNLLPDVVPNIDQRTEGVTAYMWSLRELCRDRLFRFLFVGEDLERGNLVYLVANVEDRLARLAVDNDKQNPKQSYLHVDEPYGEDRKLQIRTFTDLIQFLEDKLIGEEPDQRWLVRNQPGTAMALIRRLWGVREEVAHLIRGDLTEREVEQYRLEPIAQDRLLTVADINRLGAKAQMFVVGVTLRKLFLEKEKRGQYPTVFIVLDELNKYAPRDGRSPIADLLVEIAERGRSLGIILIGAQQTASEVERRVVGQAAIRVVGRLDAAEAERPEYNFLSASCKQRALFVKSGTMFVQQPEVPAPLMVSFPFPPYATRRSEVDYSQTEEAAIAADFDLF</sequence>
<evidence type="ECO:0000313" key="1">
    <source>
        <dbReference type="EMBL" id="ERN41450.1"/>
    </source>
</evidence>
<gene>
    <name evidence="1" type="ORF">KR51_00020240</name>
</gene>
<dbReference type="OrthoDB" id="5240402at2"/>
<dbReference type="STRING" id="582515.KR51_00020240"/>
<dbReference type="PATRIC" id="fig|582515.4.peg.2277"/>
<dbReference type="AlphaFoldDB" id="U5DP14"/>
<dbReference type="InterPro" id="IPR027417">
    <property type="entry name" value="P-loop_NTPase"/>
</dbReference>
<proteinExistence type="predicted"/>
<dbReference type="EMBL" id="ASSJ01000049">
    <property type="protein sequence ID" value="ERN41450.1"/>
    <property type="molecule type" value="Genomic_DNA"/>
</dbReference>
<dbReference type="InParanoid" id="U5DP14"/>
<dbReference type="PANTHER" id="PTHR30121">
    <property type="entry name" value="UNCHARACTERIZED PROTEIN YJGR-RELATED"/>
    <property type="match status" value="1"/>
</dbReference>
<dbReference type="Gene3D" id="3.40.50.300">
    <property type="entry name" value="P-loop containing nucleotide triphosphate hydrolases"/>
    <property type="match status" value="1"/>
</dbReference>
<organism evidence="1 2">
    <name type="scientific">Rubidibacter lacunae KORDI 51-2</name>
    <dbReference type="NCBI Taxonomy" id="582515"/>
    <lineage>
        <taxon>Bacteria</taxon>
        <taxon>Bacillati</taxon>
        <taxon>Cyanobacteriota</taxon>
        <taxon>Cyanophyceae</taxon>
        <taxon>Oscillatoriophycideae</taxon>
        <taxon>Chroococcales</taxon>
        <taxon>Aphanothecaceae</taxon>
        <taxon>Rubidibacter</taxon>
    </lineage>
</organism>
<accession>U5DP14</accession>
<evidence type="ECO:0000313" key="2">
    <source>
        <dbReference type="Proteomes" id="UP000016960"/>
    </source>
</evidence>
<dbReference type="Proteomes" id="UP000016960">
    <property type="component" value="Unassembled WGS sequence"/>
</dbReference>
<reference evidence="1 2" key="1">
    <citation type="submission" date="2013-05" db="EMBL/GenBank/DDBJ databases">
        <title>Draft genome sequence of Rubidibacter lacunae KORDI 51-2.</title>
        <authorList>
            <person name="Choi D.H."/>
            <person name="Noh J.H."/>
            <person name="Kwon K.-K."/>
            <person name="Lee J.-H."/>
            <person name="Ryu J.-Y."/>
        </authorList>
    </citation>
    <scope>NUCLEOTIDE SEQUENCE [LARGE SCALE GENOMIC DNA]</scope>
    <source>
        <strain evidence="1 2">KORDI 51-2</strain>
    </source>
</reference>
<dbReference type="SUPFAM" id="SSF52540">
    <property type="entry name" value="P-loop containing nucleoside triphosphate hydrolases"/>
    <property type="match status" value="1"/>
</dbReference>